<gene>
    <name evidence="2" type="ORF">FIBRA_01837</name>
</gene>
<organism evidence="2 3">
    <name type="scientific">Fibroporia radiculosa</name>
    <dbReference type="NCBI Taxonomy" id="599839"/>
    <lineage>
        <taxon>Eukaryota</taxon>
        <taxon>Fungi</taxon>
        <taxon>Dikarya</taxon>
        <taxon>Basidiomycota</taxon>
        <taxon>Agaricomycotina</taxon>
        <taxon>Agaricomycetes</taxon>
        <taxon>Polyporales</taxon>
        <taxon>Fibroporiaceae</taxon>
        <taxon>Fibroporia</taxon>
    </lineage>
</organism>
<evidence type="ECO:0000313" key="2">
    <source>
        <dbReference type="EMBL" id="CCL99813.1"/>
    </source>
</evidence>
<reference evidence="2 3" key="1">
    <citation type="journal article" date="2012" name="Appl. Environ. Microbiol.">
        <title>Short-read sequencing for genomic analysis of the brown rot fungus Fibroporia radiculosa.</title>
        <authorList>
            <person name="Tang J.D."/>
            <person name="Perkins A.D."/>
            <person name="Sonstegard T.S."/>
            <person name="Schroeder S.G."/>
            <person name="Burgess S.C."/>
            <person name="Diehl S.V."/>
        </authorList>
    </citation>
    <scope>NUCLEOTIDE SEQUENCE [LARGE SCALE GENOMIC DNA]</scope>
    <source>
        <strain evidence="2 3">TFFH 294</strain>
    </source>
</reference>
<dbReference type="GeneID" id="24094724"/>
<dbReference type="Proteomes" id="UP000006352">
    <property type="component" value="Unassembled WGS sequence"/>
</dbReference>
<dbReference type="RefSeq" id="XP_012179096.1">
    <property type="nucleotide sequence ID" value="XM_012323706.1"/>
</dbReference>
<keyword evidence="3" id="KW-1185">Reference proteome</keyword>
<sequence>MSSTNSNTNPFVTQPPPEHHVHRDSEVLPGAKRGGQAPDYSADVTNDSKTWADNNQRRFGAGTDDHMVMAGGQHDTLGTRSTPDGQQGNNAYTQDRPMDVKPTSQGGVAVGGHDDLPEGKAKLTDKIIGKAQKVAGKATNNQDLHEKGELREAGGKAAVQGEARVSHD</sequence>
<proteinExistence type="predicted"/>
<dbReference type="InParanoid" id="J4G175"/>
<accession>J4G175</accession>
<evidence type="ECO:0000313" key="3">
    <source>
        <dbReference type="Proteomes" id="UP000006352"/>
    </source>
</evidence>
<feature type="region of interest" description="Disordered" evidence="1">
    <location>
        <begin position="133"/>
        <end position="168"/>
    </location>
</feature>
<dbReference type="AlphaFoldDB" id="J4G175"/>
<evidence type="ECO:0000256" key="1">
    <source>
        <dbReference type="SAM" id="MobiDB-lite"/>
    </source>
</evidence>
<feature type="compositionally biased region" description="Polar residues" evidence="1">
    <location>
        <begin position="1"/>
        <end position="12"/>
    </location>
</feature>
<dbReference type="OrthoDB" id="3210574at2759"/>
<protein>
    <submittedName>
        <fullName evidence="2">Uncharacterized protein</fullName>
    </submittedName>
</protein>
<feature type="compositionally biased region" description="Polar residues" evidence="1">
    <location>
        <begin position="43"/>
        <end position="54"/>
    </location>
</feature>
<name>J4G175_9APHY</name>
<dbReference type="EMBL" id="HE796952">
    <property type="protein sequence ID" value="CCL99813.1"/>
    <property type="molecule type" value="Genomic_DNA"/>
</dbReference>
<dbReference type="HOGENOM" id="CLU_117766_0_0_1"/>
<feature type="compositionally biased region" description="Basic and acidic residues" evidence="1">
    <location>
        <begin position="143"/>
        <end position="154"/>
    </location>
</feature>
<feature type="compositionally biased region" description="Polar residues" evidence="1">
    <location>
        <begin position="76"/>
        <end position="93"/>
    </location>
</feature>
<feature type="region of interest" description="Disordered" evidence="1">
    <location>
        <begin position="1"/>
        <end position="118"/>
    </location>
</feature>
<feature type="compositionally biased region" description="Basic and acidic residues" evidence="1">
    <location>
        <begin position="17"/>
        <end position="26"/>
    </location>
</feature>